<reference evidence="1" key="1">
    <citation type="submission" date="2020-08" db="EMBL/GenBank/DDBJ databases">
        <title>Plant Genome Project.</title>
        <authorList>
            <person name="Zhang R.-G."/>
        </authorList>
    </citation>
    <scope>NUCLEOTIDE SEQUENCE</scope>
    <source>
        <strain evidence="1">WSP0</strain>
        <tissue evidence="1">Leaf</tissue>
    </source>
</reference>
<sequence>MFRSSQLGGTRGGDIRGLVAVVAQPRNESRPCRLMAMVRQSQDLTMPDNGNGRTEVDLDHAAHSGLLEILQLGE</sequence>
<comment type="caution">
    <text evidence="1">The sequence shown here is derived from an EMBL/GenBank/DDBJ whole genome shotgun (WGS) entry which is preliminary data.</text>
</comment>
<dbReference type="EMBL" id="JACTNZ010000009">
    <property type="protein sequence ID" value="KAG5531634.1"/>
    <property type="molecule type" value="Genomic_DNA"/>
</dbReference>
<organism evidence="1 2">
    <name type="scientific">Rhododendron griersonianum</name>
    <dbReference type="NCBI Taxonomy" id="479676"/>
    <lineage>
        <taxon>Eukaryota</taxon>
        <taxon>Viridiplantae</taxon>
        <taxon>Streptophyta</taxon>
        <taxon>Embryophyta</taxon>
        <taxon>Tracheophyta</taxon>
        <taxon>Spermatophyta</taxon>
        <taxon>Magnoliopsida</taxon>
        <taxon>eudicotyledons</taxon>
        <taxon>Gunneridae</taxon>
        <taxon>Pentapetalae</taxon>
        <taxon>asterids</taxon>
        <taxon>Ericales</taxon>
        <taxon>Ericaceae</taxon>
        <taxon>Ericoideae</taxon>
        <taxon>Rhodoreae</taxon>
        <taxon>Rhododendron</taxon>
    </lineage>
</organism>
<evidence type="ECO:0000313" key="2">
    <source>
        <dbReference type="Proteomes" id="UP000823749"/>
    </source>
</evidence>
<gene>
    <name evidence="1" type="ORF">RHGRI_026302</name>
</gene>
<protein>
    <submittedName>
        <fullName evidence="1">Uncharacterized protein</fullName>
    </submittedName>
</protein>
<name>A0AAV6IYI2_9ERIC</name>
<proteinExistence type="predicted"/>
<evidence type="ECO:0000313" key="1">
    <source>
        <dbReference type="EMBL" id="KAG5531634.1"/>
    </source>
</evidence>
<dbReference type="AlphaFoldDB" id="A0AAV6IYI2"/>
<dbReference type="Proteomes" id="UP000823749">
    <property type="component" value="Chromosome 9"/>
</dbReference>
<accession>A0AAV6IYI2</accession>
<keyword evidence="2" id="KW-1185">Reference proteome</keyword>